<dbReference type="AlphaFoldDB" id="A0A7R8AKI4"/>
<name>A0A7R8AKI4_9EURO</name>
<reference evidence="2" key="1">
    <citation type="submission" date="2021-01" db="EMBL/GenBank/DDBJ databases">
        <authorList>
            <consortium name="Aspergillus puulaauensis MK2 genome sequencing consortium"/>
            <person name="Kazuki M."/>
            <person name="Futagami T."/>
        </authorList>
    </citation>
    <scope>NUCLEOTIDE SEQUENCE</scope>
    <source>
        <strain evidence="2">MK2</strain>
    </source>
</reference>
<protein>
    <submittedName>
        <fullName evidence="2">Uncharacterized protein</fullName>
    </submittedName>
</protein>
<feature type="signal peptide" evidence="1">
    <location>
        <begin position="1"/>
        <end position="19"/>
    </location>
</feature>
<evidence type="ECO:0000313" key="3">
    <source>
        <dbReference type="Proteomes" id="UP000654913"/>
    </source>
</evidence>
<feature type="chain" id="PRO_5030671582" evidence="1">
    <location>
        <begin position="20"/>
        <end position="156"/>
    </location>
</feature>
<keyword evidence="3" id="KW-1185">Reference proteome</keyword>
<sequence length="156" mass="17659">MWSLSSAAHEGFFLFLSQGLEMVIITDVTKISIPTINLTSQDCERFFLAMGKHGDGGVRSEHKQGRTITGPSRRIRHLPGDQVNNKKIMEMDDSISDGNEDWGRRRKREYAIDRASYHMYSISARSGLSCTRGLKLSRLFGRPTSLIWRDCFNCAG</sequence>
<dbReference type="EMBL" id="AP024445">
    <property type="protein sequence ID" value="BCS22884.1"/>
    <property type="molecule type" value="Genomic_DNA"/>
</dbReference>
<dbReference type="KEGG" id="apuu:APUU_31109A"/>
<keyword evidence="1" id="KW-0732">Signal</keyword>
<proteinExistence type="predicted"/>
<reference evidence="2" key="2">
    <citation type="submission" date="2021-02" db="EMBL/GenBank/DDBJ databases">
        <title>Aspergillus puulaauensis MK2 genome sequence.</title>
        <authorList>
            <person name="Futagami T."/>
            <person name="Mori K."/>
            <person name="Kadooka C."/>
            <person name="Tanaka T."/>
        </authorList>
    </citation>
    <scope>NUCLEOTIDE SEQUENCE</scope>
    <source>
        <strain evidence="2">MK2</strain>
    </source>
</reference>
<dbReference type="RefSeq" id="XP_041555078.1">
    <property type="nucleotide sequence ID" value="XM_041702277.1"/>
</dbReference>
<dbReference type="Proteomes" id="UP000654913">
    <property type="component" value="Chromosome 3"/>
</dbReference>
<dbReference type="GeneID" id="64972889"/>
<organism evidence="2 3">
    <name type="scientific">Aspergillus puulaauensis</name>
    <dbReference type="NCBI Taxonomy" id="1220207"/>
    <lineage>
        <taxon>Eukaryota</taxon>
        <taxon>Fungi</taxon>
        <taxon>Dikarya</taxon>
        <taxon>Ascomycota</taxon>
        <taxon>Pezizomycotina</taxon>
        <taxon>Eurotiomycetes</taxon>
        <taxon>Eurotiomycetidae</taxon>
        <taxon>Eurotiales</taxon>
        <taxon>Aspergillaceae</taxon>
        <taxon>Aspergillus</taxon>
    </lineage>
</organism>
<evidence type="ECO:0000313" key="2">
    <source>
        <dbReference type="EMBL" id="BCS22884.1"/>
    </source>
</evidence>
<gene>
    <name evidence="2" type="ORF">APUU_31109A</name>
</gene>
<accession>A0A7R8AKI4</accession>
<evidence type="ECO:0000256" key="1">
    <source>
        <dbReference type="SAM" id="SignalP"/>
    </source>
</evidence>